<dbReference type="AlphaFoldDB" id="A0AA92K4W9"/>
<organism evidence="3 4">
    <name type="scientific">Ralstonia solanacearum</name>
    <name type="common">Pseudomonas solanacearum</name>
    <dbReference type="NCBI Taxonomy" id="305"/>
    <lineage>
        <taxon>Bacteria</taxon>
        <taxon>Pseudomonadati</taxon>
        <taxon>Pseudomonadota</taxon>
        <taxon>Betaproteobacteria</taxon>
        <taxon>Burkholderiales</taxon>
        <taxon>Burkholderiaceae</taxon>
        <taxon>Ralstonia</taxon>
        <taxon>Ralstonia solanacearum species complex</taxon>
    </lineage>
</organism>
<gene>
    <name evidence="3" type="ORF">HF909_18395</name>
</gene>
<feature type="compositionally biased region" description="Low complexity" evidence="1">
    <location>
        <begin position="361"/>
        <end position="405"/>
    </location>
</feature>
<evidence type="ECO:0000313" key="3">
    <source>
        <dbReference type="EMBL" id="QOK98455.1"/>
    </source>
</evidence>
<sequence>MASLLGIYRRALRIGVHAGCSGGLALIVAAVLLAGTAEAQAQVVGSVSNQSVTVGVRQGADSTAAVNGSSMAISTNLIATVALAGVSAAAIAVPAVRVLQVGAGTMALAGRMAMRSGVGQAALLGIIATLGGDVSVNGSGSLVAPAVSANAGDIGFNGFGWQYAYNRSASGGNMAYGVAASAGAACSAMLAADMFLAGQNAKLAGSRPTGDGTTYECHFTNNGGSNFYAGVGRLSSCISGYVLSGSVCKPDPSVTQPATDAQIEAAIKAYPASWPQIFNAAGCGKATSFADLSSADPNDPCVVVIGGATPQSNGVTWPNGNTATFPARMTTTSGTDANGRPVTVNNTTTTSASLSGTDSRTNPITATPTTATTTTTNTTNADGSTTSTTTTTTTTAPSSDSTDDQTATFAGPDISLYKAKTKTFSDVLTGFRTRVAAMPWYTATVGFFNVTISGGSCPHWTVSASRWSPALDASVYFCSPTAMTLYQLGGVVVMIVASWAAFRIGLL</sequence>
<dbReference type="Proteomes" id="UP000593970">
    <property type="component" value="Plasmid pUW774mp"/>
</dbReference>
<accession>A0AA92K4W9</accession>
<keyword evidence="3" id="KW-0614">Plasmid</keyword>
<evidence type="ECO:0000256" key="2">
    <source>
        <dbReference type="SAM" id="Phobius"/>
    </source>
</evidence>
<reference evidence="4" key="1">
    <citation type="submission" date="2020-04" db="EMBL/GenBank/DDBJ databases">
        <title>Ralstonia solanacearum UW576, UW763, UW773, and UW774.</title>
        <authorList>
            <person name="Steidl O."/>
            <person name="Truchon A."/>
            <person name="Allen C."/>
        </authorList>
    </citation>
    <scope>NUCLEOTIDE SEQUENCE [LARGE SCALE GENOMIC DNA]</scope>
    <source>
        <strain evidence="4">UW774</strain>
        <plasmid evidence="4">pUW774mp</plasmid>
    </source>
</reference>
<keyword evidence="2" id="KW-0472">Membrane</keyword>
<proteinExistence type="predicted"/>
<feature type="transmembrane region" description="Helical" evidence="2">
    <location>
        <begin position="485"/>
        <end position="506"/>
    </location>
</feature>
<keyword evidence="2" id="KW-1133">Transmembrane helix</keyword>
<dbReference type="EMBL" id="CP051170">
    <property type="protein sequence ID" value="QOK98455.1"/>
    <property type="molecule type" value="Genomic_DNA"/>
</dbReference>
<keyword evidence="2" id="KW-0812">Transmembrane</keyword>
<feature type="region of interest" description="Disordered" evidence="1">
    <location>
        <begin position="331"/>
        <end position="405"/>
    </location>
</feature>
<feature type="compositionally biased region" description="Polar residues" evidence="1">
    <location>
        <begin position="351"/>
        <end position="360"/>
    </location>
</feature>
<protein>
    <submittedName>
        <fullName evidence="3">Uncharacterized protein</fullName>
    </submittedName>
</protein>
<evidence type="ECO:0000313" key="4">
    <source>
        <dbReference type="Proteomes" id="UP000593970"/>
    </source>
</evidence>
<evidence type="ECO:0000256" key="1">
    <source>
        <dbReference type="SAM" id="MobiDB-lite"/>
    </source>
</evidence>
<name>A0AA92K4W9_RALSL</name>
<geneLocation type="plasmid" evidence="3 4">
    <name>pUW774mp</name>
</geneLocation>